<dbReference type="SUPFAM" id="SSF88659">
    <property type="entry name" value="Sigma3 and sigma4 domains of RNA polymerase sigma factors"/>
    <property type="match status" value="1"/>
</dbReference>
<dbReference type="InterPro" id="IPR013324">
    <property type="entry name" value="RNA_pol_sigma_r3/r4-like"/>
</dbReference>
<feature type="domain" description="RNA polymerase sigma-70 ECF-like HTH" evidence="1">
    <location>
        <begin position="8"/>
        <end position="190"/>
    </location>
</feature>
<dbReference type="EMBL" id="CP036263">
    <property type="protein sequence ID" value="QDS97027.1"/>
    <property type="molecule type" value="Genomic_DNA"/>
</dbReference>
<sequence length="192" mass="21840">MSNEDPGSITHWLHQLASDDESVAQQGLWNRYFTQLAGIARGRLTTVKGRDADEEDVALSALNSFFCAAREGRFPNLQDRTGLWPLLVKMTACKAINEVKRQHAQKRTKKAEQYVPEMTELMGDAPTPQFAMELAEQVDRLMAKLPDEQLRTIAVMKLEGHTNAEIAEHFEIVERSVARKLARIRVEWQEHA</sequence>
<organism evidence="2 3">
    <name type="scientific">Adhaeretor mobilis</name>
    <dbReference type="NCBI Taxonomy" id="1930276"/>
    <lineage>
        <taxon>Bacteria</taxon>
        <taxon>Pseudomonadati</taxon>
        <taxon>Planctomycetota</taxon>
        <taxon>Planctomycetia</taxon>
        <taxon>Pirellulales</taxon>
        <taxon>Lacipirellulaceae</taxon>
        <taxon>Adhaeretor</taxon>
    </lineage>
</organism>
<proteinExistence type="predicted"/>
<evidence type="ECO:0000313" key="3">
    <source>
        <dbReference type="Proteomes" id="UP000319852"/>
    </source>
</evidence>
<evidence type="ECO:0000259" key="1">
    <source>
        <dbReference type="Pfam" id="PF07638"/>
    </source>
</evidence>
<gene>
    <name evidence="2" type="ORF">HG15A2_02860</name>
</gene>
<name>A0A517MQG9_9BACT</name>
<dbReference type="RefSeq" id="WP_145057084.1">
    <property type="nucleotide sequence ID" value="NZ_CP036263.1"/>
</dbReference>
<evidence type="ECO:0000313" key="2">
    <source>
        <dbReference type="EMBL" id="QDS97027.1"/>
    </source>
</evidence>
<reference evidence="2 3" key="1">
    <citation type="submission" date="2019-02" db="EMBL/GenBank/DDBJ databases">
        <title>Deep-cultivation of Planctomycetes and their phenomic and genomic characterization uncovers novel biology.</title>
        <authorList>
            <person name="Wiegand S."/>
            <person name="Jogler M."/>
            <person name="Boedeker C."/>
            <person name="Pinto D."/>
            <person name="Vollmers J."/>
            <person name="Rivas-Marin E."/>
            <person name="Kohn T."/>
            <person name="Peeters S.H."/>
            <person name="Heuer A."/>
            <person name="Rast P."/>
            <person name="Oberbeckmann S."/>
            <person name="Bunk B."/>
            <person name="Jeske O."/>
            <person name="Meyerdierks A."/>
            <person name="Storesund J.E."/>
            <person name="Kallscheuer N."/>
            <person name="Luecker S."/>
            <person name="Lage O.M."/>
            <person name="Pohl T."/>
            <person name="Merkel B.J."/>
            <person name="Hornburger P."/>
            <person name="Mueller R.-W."/>
            <person name="Bruemmer F."/>
            <person name="Labrenz M."/>
            <person name="Spormann A.M."/>
            <person name="Op den Camp H."/>
            <person name="Overmann J."/>
            <person name="Amann R."/>
            <person name="Jetten M.S.M."/>
            <person name="Mascher T."/>
            <person name="Medema M.H."/>
            <person name="Devos D.P."/>
            <person name="Kaster A.-K."/>
            <person name="Ovreas L."/>
            <person name="Rohde M."/>
            <person name="Galperin M.Y."/>
            <person name="Jogler C."/>
        </authorList>
    </citation>
    <scope>NUCLEOTIDE SEQUENCE [LARGE SCALE GENOMIC DNA]</scope>
    <source>
        <strain evidence="2 3">HG15A2</strain>
    </source>
</reference>
<dbReference type="Pfam" id="PF07638">
    <property type="entry name" value="Sigma70_ECF"/>
    <property type="match status" value="1"/>
</dbReference>
<accession>A0A517MQG9</accession>
<protein>
    <submittedName>
        <fullName evidence="2">RNA polymerase sigma factor</fullName>
    </submittedName>
</protein>
<dbReference type="InterPro" id="IPR053812">
    <property type="entry name" value="HTH_Sigma70_ECF-like"/>
</dbReference>
<dbReference type="Proteomes" id="UP000319852">
    <property type="component" value="Chromosome"/>
</dbReference>
<dbReference type="InterPro" id="IPR036388">
    <property type="entry name" value="WH-like_DNA-bd_sf"/>
</dbReference>
<dbReference type="AlphaFoldDB" id="A0A517MQG9"/>
<dbReference type="KEGG" id="amob:HG15A2_02860"/>
<dbReference type="Gene3D" id="1.10.10.10">
    <property type="entry name" value="Winged helix-like DNA-binding domain superfamily/Winged helix DNA-binding domain"/>
    <property type="match status" value="1"/>
</dbReference>
<dbReference type="OrthoDB" id="291381at2"/>
<keyword evidence="3" id="KW-1185">Reference proteome</keyword>